<feature type="binding site" evidence="1">
    <location>
        <position position="85"/>
    </location>
    <ligand>
        <name>ATP</name>
        <dbReference type="ChEBI" id="CHEBI:30616"/>
    </ligand>
</feature>
<accession>A0A7W5A1Q9</accession>
<evidence type="ECO:0000256" key="3">
    <source>
        <dbReference type="PIRSR" id="PIRSR640198-2"/>
    </source>
</evidence>
<feature type="binding site" evidence="3">
    <location>
        <begin position="264"/>
        <end position="265"/>
    </location>
    <ligand>
        <name>ATP</name>
        <dbReference type="ChEBI" id="CHEBI:30616"/>
    </ligand>
</feature>
<dbReference type="InterPro" id="IPR036597">
    <property type="entry name" value="Fido-like_dom_sf"/>
</dbReference>
<dbReference type="InterPro" id="IPR026287">
    <property type="entry name" value="SoFic-like"/>
</dbReference>
<evidence type="ECO:0000256" key="2">
    <source>
        <dbReference type="PIRSR" id="PIRSR640198-1"/>
    </source>
</evidence>
<feature type="binding site" evidence="1">
    <location>
        <begin position="227"/>
        <end position="233"/>
    </location>
    <ligand>
        <name>ATP</name>
        <dbReference type="ChEBI" id="CHEBI:30616"/>
    </ligand>
</feature>
<dbReference type="InterPro" id="IPR025758">
    <property type="entry name" value="Fic/DOC_N"/>
</dbReference>
<proteinExistence type="predicted"/>
<feature type="binding site" evidence="1">
    <location>
        <position position="264"/>
    </location>
    <ligand>
        <name>ATP</name>
        <dbReference type="ChEBI" id="CHEBI:30616"/>
    </ligand>
</feature>
<feature type="binding site" evidence="1">
    <location>
        <position position="222"/>
    </location>
    <ligand>
        <name>ATP</name>
        <dbReference type="ChEBI" id="CHEBI:30616"/>
    </ligand>
</feature>
<evidence type="ECO:0000313" key="6">
    <source>
        <dbReference type="Proteomes" id="UP000577707"/>
    </source>
</evidence>
<feature type="active site" evidence="2">
    <location>
        <position position="222"/>
    </location>
</feature>
<dbReference type="PROSITE" id="PS51459">
    <property type="entry name" value="FIDO"/>
    <property type="match status" value="1"/>
</dbReference>
<comment type="caution">
    <text evidence="5">The sequence shown here is derived from an EMBL/GenBank/DDBJ whole genome shotgun (WGS) entry which is preliminary data.</text>
</comment>
<dbReference type="AlphaFoldDB" id="A0A7W5A1Q9"/>
<feature type="binding site" evidence="3">
    <location>
        <begin position="226"/>
        <end position="233"/>
    </location>
    <ligand>
        <name>ATP</name>
        <dbReference type="ChEBI" id="CHEBI:30616"/>
    </ligand>
</feature>
<dbReference type="SUPFAM" id="SSF140931">
    <property type="entry name" value="Fic-like"/>
    <property type="match status" value="1"/>
</dbReference>
<dbReference type="Pfam" id="PF13784">
    <property type="entry name" value="Fic_N"/>
    <property type="match status" value="1"/>
</dbReference>
<evidence type="ECO:0000256" key="1">
    <source>
        <dbReference type="PIRSR" id="PIRSR038925-1"/>
    </source>
</evidence>
<feature type="domain" description="Fido" evidence="4">
    <location>
        <begin position="135"/>
        <end position="286"/>
    </location>
</feature>
<keyword evidence="1" id="KW-0547">Nucleotide-binding</keyword>
<dbReference type="Proteomes" id="UP000577707">
    <property type="component" value="Unassembled WGS sequence"/>
</dbReference>
<gene>
    <name evidence="5" type="ORF">FHS12_000657</name>
</gene>
<protein>
    <submittedName>
        <fullName evidence="5">Fic family protein</fullName>
    </submittedName>
</protein>
<dbReference type="PANTHER" id="PTHR13504">
    <property type="entry name" value="FIDO DOMAIN-CONTAINING PROTEIN DDB_G0283145"/>
    <property type="match status" value="1"/>
</dbReference>
<dbReference type="EMBL" id="JACHXG010000001">
    <property type="protein sequence ID" value="MBB3087734.1"/>
    <property type="molecule type" value="Genomic_DNA"/>
</dbReference>
<dbReference type="InterPro" id="IPR003812">
    <property type="entry name" value="Fido"/>
</dbReference>
<keyword evidence="6" id="KW-1185">Reference proteome</keyword>
<organism evidence="5 6">
    <name type="scientific">Nocardioides albus</name>
    <dbReference type="NCBI Taxonomy" id="1841"/>
    <lineage>
        <taxon>Bacteria</taxon>
        <taxon>Bacillati</taxon>
        <taxon>Actinomycetota</taxon>
        <taxon>Actinomycetes</taxon>
        <taxon>Propionibacteriales</taxon>
        <taxon>Nocardioidaceae</taxon>
        <taxon>Nocardioides</taxon>
    </lineage>
</organism>
<evidence type="ECO:0000313" key="5">
    <source>
        <dbReference type="EMBL" id="MBB3087734.1"/>
    </source>
</evidence>
<dbReference type="RefSeq" id="WP_183542151.1">
    <property type="nucleotide sequence ID" value="NZ_BMQT01000001.1"/>
</dbReference>
<dbReference type="InterPro" id="IPR040198">
    <property type="entry name" value="Fido_containing"/>
</dbReference>
<keyword evidence="1" id="KW-0067">ATP-binding</keyword>
<name>A0A7W5A1Q9_9ACTN</name>
<sequence>MDPDRYVAPQFGSATREPGNKWAYWYYRPAYIPRDLPLQPLTVKALSDADAALGRLQGVSALIQDPELLIGPYLTQEAVASSRIEGTQTTLKEVLQAEAGGRPAPASVRNEDIAEVNAYLAATRQGFELIKSWPLSQRLVLELHKTLLTGVRGHERHPGEFRRTPVWVGSPTDNPTTAAYVPPLPPDLPELIADWEAYVNVPDLSPTLVRCALMHYQFETIHPFLDGNGRIGRLLINLMLMEEGRMTTPLLYLSGYIEAHRQTYYQRLQSVRERGEMQEWLQFFLTAVRRSAEDATTRSERLVALRESYLGEAATSRANLSGLVTLLFANPYLTVRRVQDATGLTNQGARNLIQDAERRGWVEPAGRSGRGGSHYWLARAVMDVIEEPLAYG</sequence>
<dbReference type="Pfam" id="PF02661">
    <property type="entry name" value="Fic"/>
    <property type="match status" value="1"/>
</dbReference>
<dbReference type="GO" id="GO:0005524">
    <property type="term" value="F:ATP binding"/>
    <property type="evidence" value="ECO:0007669"/>
    <property type="project" value="UniProtKB-KW"/>
</dbReference>
<dbReference type="PIRSF" id="PIRSF038925">
    <property type="entry name" value="AMP-prot_trans"/>
    <property type="match status" value="1"/>
</dbReference>
<dbReference type="PANTHER" id="PTHR13504:SF38">
    <property type="entry name" value="FIDO DOMAIN-CONTAINING PROTEIN"/>
    <property type="match status" value="1"/>
</dbReference>
<evidence type="ECO:0000259" key="4">
    <source>
        <dbReference type="PROSITE" id="PS51459"/>
    </source>
</evidence>
<reference evidence="5 6" key="1">
    <citation type="submission" date="2020-08" db="EMBL/GenBank/DDBJ databases">
        <title>Genomic Encyclopedia of Type Strains, Phase III (KMG-III): the genomes of soil and plant-associated and newly described type strains.</title>
        <authorList>
            <person name="Whitman W."/>
        </authorList>
    </citation>
    <scope>NUCLEOTIDE SEQUENCE [LARGE SCALE GENOMIC DNA]</scope>
    <source>
        <strain evidence="5 6">CECT 3302</strain>
    </source>
</reference>
<dbReference type="Gene3D" id="1.10.3290.10">
    <property type="entry name" value="Fido-like domain"/>
    <property type="match status" value="1"/>
</dbReference>